<accession>A0A0C9W693</accession>
<dbReference type="AlphaFoldDB" id="A0A0C9W693"/>
<dbReference type="InterPro" id="IPR010730">
    <property type="entry name" value="HET"/>
</dbReference>
<dbReference type="Proteomes" id="UP000053820">
    <property type="component" value="Unassembled WGS sequence"/>
</dbReference>
<gene>
    <name evidence="3" type="ORF">HYDPIDRAFT_114504</name>
</gene>
<evidence type="ECO:0000259" key="2">
    <source>
        <dbReference type="Pfam" id="PF06985"/>
    </source>
</evidence>
<evidence type="ECO:0000256" key="1">
    <source>
        <dbReference type="SAM" id="MobiDB-lite"/>
    </source>
</evidence>
<dbReference type="HOGENOM" id="CLU_000288_138_1_1"/>
<reference evidence="3 4" key="1">
    <citation type="submission" date="2014-04" db="EMBL/GenBank/DDBJ databases">
        <title>Evolutionary Origins and Diversification of the Mycorrhizal Mutualists.</title>
        <authorList>
            <consortium name="DOE Joint Genome Institute"/>
            <consortium name="Mycorrhizal Genomics Consortium"/>
            <person name="Kohler A."/>
            <person name="Kuo A."/>
            <person name="Nagy L.G."/>
            <person name="Floudas D."/>
            <person name="Copeland A."/>
            <person name="Barry K.W."/>
            <person name="Cichocki N."/>
            <person name="Veneault-Fourrey C."/>
            <person name="LaButti K."/>
            <person name="Lindquist E.A."/>
            <person name="Lipzen A."/>
            <person name="Lundell T."/>
            <person name="Morin E."/>
            <person name="Murat C."/>
            <person name="Riley R."/>
            <person name="Ohm R."/>
            <person name="Sun H."/>
            <person name="Tunlid A."/>
            <person name="Henrissat B."/>
            <person name="Grigoriev I.V."/>
            <person name="Hibbett D.S."/>
            <person name="Martin F."/>
        </authorList>
    </citation>
    <scope>NUCLEOTIDE SEQUENCE [LARGE SCALE GENOMIC DNA]</scope>
    <source>
        <strain evidence="3 4">MD-312</strain>
    </source>
</reference>
<feature type="region of interest" description="Disordered" evidence="1">
    <location>
        <begin position="219"/>
        <end position="239"/>
    </location>
</feature>
<sequence length="483" mass="55144">MRTVPKKKSFACHDEVSTARQLLLDAFDRYVYNHLPTHLLRISDMTLVTRDEIWEVFQPKINAITDAVIKEGLRSCWVRQETIRRYLKYAILSHRWGVREPQFYVLSSQRHGQKPTPAGPGYEKLVRFCEKAKKYGCEYVWSDTCCINKESSPELEEAIRSMYRWYEGAEVCIVYLAQSSSLEDFGAEPWFTRGWALQELLAPKRMRFYGKDWKPLCTGDEEDEGDEESPQSANDKDNRSILDAISNVTGITQQNIQNFRPSCSMVAVRMRWASKRKTTRIEDVAYSLMGIFDVSMPIAYGEGERAFYRLLEVIAQTYEESDFFAWAGEPSPWSLAFPSSPASYGRIDPEVASTVDDTWCGDSSYAITKRGLELKVLIVPMKLAHDSSATFTGPTVSTRGRALSTWLTFPDPNGFDKLAIVNFDRSGTDRGRLSVGKVYFGLVLAGPMNKAYMRSPIDKVLTFSPQKELNGRLELVCLMHRWL</sequence>
<name>A0A0C9W693_9AGAM</name>
<evidence type="ECO:0000313" key="4">
    <source>
        <dbReference type="Proteomes" id="UP000053820"/>
    </source>
</evidence>
<dbReference type="EMBL" id="KN839855">
    <property type="protein sequence ID" value="KIJ62408.1"/>
    <property type="molecule type" value="Genomic_DNA"/>
</dbReference>
<feature type="domain" description="Heterokaryon incompatibility" evidence="2">
    <location>
        <begin position="89"/>
        <end position="181"/>
    </location>
</feature>
<feature type="compositionally biased region" description="Acidic residues" evidence="1">
    <location>
        <begin position="219"/>
        <end position="229"/>
    </location>
</feature>
<dbReference type="Pfam" id="PF06985">
    <property type="entry name" value="HET"/>
    <property type="match status" value="1"/>
</dbReference>
<dbReference type="PANTHER" id="PTHR10622:SF10">
    <property type="entry name" value="HET DOMAIN-CONTAINING PROTEIN"/>
    <property type="match status" value="1"/>
</dbReference>
<dbReference type="PANTHER" id="PTHR10622">
    <property type="entry name" value="HET DOMAIN-CONTAINING PROTEIN"/>
    <property type="match status" value="1"/>
</dbReference>
<protein>
    <recommendedName>
        <fullName evidence="2">Heterokaryon incompatibility domain-containing protein</fullName>
    </recommendedName>
</protein>
<evidence type="ECO:0000313" key="3">
    <source>
        <dbReference type="EMBL" id="KIJ62408.1"/>
    </source>
</evidence>
<proteinExistence type="predicted"/>
<organism evidence="3 4">
    <name type="scientific">Hydnomerulius pinastri MD-312</name>
    <dbReference type="NCBI Taxonomy" id="994086"/>
    <lineage>
        <taxon>Eukaryota</taxon>
        <taxon>Fungi</taxon>
        <taxon>Dikarya</taxon>
        <taxon>Basidiomycota</taxon>
        <taxon>Agaricomycotina</taxon>
        <taxon>Agaricomycetes</taxon>
        <taxon>Agaricomycetidae</taxon>
        <taxon>Boletales</taxon>
        <taxon>Boletales incertae sedis</taxon>
        <taxon>Leucogyrophana</taxon>
    </lineage>
</organism>
<keyword evidence="4" id="KW-1185">Reference proteome</keyword>
<dbReference type="OrthoDB" id="674604at2759"/>